<evidence type="ECO:0000313" key="3">
    <source>
        <dbReference type="Proteomes" id="UP000054771"/>
    </source>
</evidence>
<keyword evidence="3" id="KW-1185">Reference proteome</keyword>
<evidence type="ECO:0000313" key="2">
    <source>
        <dbReference type="EMBL" id="CEL05066.1"/>
    </source>
</evidence>
<dbReference type="OMA" id="EQTRWSC"/>
<keyword evidence="1" id="KW-0175">Coiled coil</keyword>
<name>A0A0U5C8F9_ASPCI</name>
<sequence length="115" mass="13643">MCFYNQRKFACGDFNWTGFAYQCNYEYRTGETCGIKLVNMTEYDSVICRLCEKIETKRRRRSTEIERLTRWEREGGTLVASMDKCKRLIGDLGKEITQLERERDEKQKSIGARKC</sequence>
<dbReference type="EMBL" id="CDMC01000005">
    <property type="protein sequence ID" value="CEL05066.1"/>
    <property type="molecule type" value="Genomic_DNA"/>
</dbReference>
<evidence type="ECO:0000256" key="1">
    <source>
        <dbReference type="SAM" id="Coils"/>
    </source>
</evidence>
<dbReference type="AlphaFoldDB" id="A0A0U5C8F9"/>
<protein>
    <submittedName>
        <fullName evidence="2">Uncharacterized protein</fullName>
    </submittedName>
</protein>
<gene>
    <name evidence="2" type="ORF">ASPCAL06187</name>
</gene>
<reference evidence="3" key="1">
    <citation type="journal article" date="2016" name="Genome Announc.">
        <title>Draft genome sequences of fungus Aspergillus calidoustus.</title>
        <authorList>
            <person name="Horn F."/>
            <person name="Linde J."/>
            <person name="Mattern D.J."/>
            <person name="Walther G."/>
            <person name="Guthke R."/>
            <person name="Scherlach K."/>
            <person name="Martin K."/>
            <person name="Brakhage A.A."/>
            <person name="Petzke L."/>
            <person name="Valiante V."/>
        </authorList>
    </citation>
    <scope>NUCLEOTIDE SEQUENCE [LARGE SCALE GENOMIC DNA]</scope>
    <source>
        <strain evidence="3">SF006504</strain>
    </source>
</reference>
<dbReference type="Proteomes" id="UP000054771">
    <property type="component" value="Unassembled WGS sequence"/>
</dbReference>
<feature type="coiled-coil region" evidence="1">
    <location>
        <begin position="82"/>
        <end position="109"/>
    </location>
</feature>
<dbReference type="OrthoDB" id="5015991at2759"/>
<accession>A0A0U5C8F9</accession>
<organism evidence="2 3">
    <name type="scientific">Aspergillus calidoustus</name>
    <dbReference type="NCBI Taxonomy" id="454130"/>
    <lineage>
        <taxon>Eukaryota</taxon>
        <taxon>Fungi</taxon>
        <taxon>Dikarya</taxon>
        <taxon>Ascomycota</taxon>
        <taxon>Pezizomycotina</taxon>
        <taxon>Eurotiomycetes</taxon>
        <taxon>Eurotiomycetidae</taxon>
        <taxon>Eurotiales</taxon>
        <taxon>Aspergillaceae</taxon>
        <taxon>Aspergillus</taxon>
        <taxon>Aspergillus subgen. Nidulantes</taxon>
    </lineage>
</organism>
<proteinExistence type="predicted"/>